<dbReference type="Proteomes" id="UP000199668">
    <property type="component" value="Unassembled WGS sequence"/>
</dbReference>
<feature type="transmembrane region" description="Helical" evidence="1">
    <location>
        <begin position="31"/>
        <end position="49"/>
    </location>
</feature>
<name>A0A1I4P4U3_9BACI</name>
<reference evidence="2 3" key="1">
    <citation type="submission" date="2016-10" db="EMBL/GenBank/DDBJ databases">
        <authorList>
            <person name="de Groot N.N."/>
        </authorList>
    </citation>
    <scope>NUCLEOTIDE SEQUENCE [LARGE SCALE GENOMIC DNA]</scope>
    <source>
        <strain evidence="2 3">CGMCC 1.6134</strain>
    </source>
</reference>
<dbReference type="AlphaFoldDB" id="A0A1I4P4U3"/>
<keyword evidence="3" id="KW-1185">Reference proteome</keyword>
<dbReference type="RefSeq" id="WP_090927697.1">
    <property type="nucleotide sequence ID" value="NZ_FOTY01000023.1"/>
</dbReference>
<keyword evidence="1" id="KW-0472">Membrane</keyword>
<proteinExistence type="predicted"/>
<evidence type="ECO:0000313" key="2">
    <source>
        <dbReference type="EMBL" id="SFM22811.1"/>
    </source>
</evidence>
<feature type="transmembrane region" description="Helical" evidence="1">
    <location>
        <begin position="7"/>
        <end position="25"/>
    </location>
</feature>
<sequence length="92" mass="10236">MKGKNLHLIFYWLVYVCGLASYVLFFEPYGMIATVMTTLFSGLGTILIANAMKNRLLILLGVVLILSPLIVYGIYVLLATVFGIDFNIDTNL</sequence>
<feature type="transmembrane region" description="Helical" evidence="1">
    <location>
        <begin position="56"/>
        <end position="84"/>
    </location>
</feature>
<dbReference type="EMBL" id="FOTY01000023">
    <property type="protein sequence ID" value="SFM22811.1"/>
    <property type="molecule type" value="Genomic_DNA"/>
</dbReference>
<organism evidence="2 3">
    <name type="scientific">Salibacterium qingdaonense</name>
    <dbReference type="NCBI Taxonomy" id="266892"/>
    <lineage>
        <taxon>Bacteria</taxon>
        <taxon>Bacillati</taxon>
        <taxon>Bacillota</taxon>
        <taxon>Bacilli</taxon>
        <taxon>Bacillales</taxon>
        <taxon>Bacillaceae</taxon>
    </lineage>
</organism>
<protein>
    <submittedName>
        <fullName evidence="2">Uncharacterized protein</fullName>
    </submittedName>
</protein>
<evidence type="ECO:0000313" key="3">
    <source>
        <dbReference type="Proteomes" id="UP000199668"/>
    </source>
</evidence>
<gene>
    <name evidence="2" type="ORF">SAMN04488054_12317</name>
</gene>
<accession>A0A1I4P4U3</accession>
<dbReference type="OrthoDB" id="2982770at2"/>
<keyword evidence="1" id="KW-1133">Transmembrane helix</keyword>
<evidence type="ECO:0000256" key="1">
    <source>
        <dbReference type="SAM" id="Phobius"/>
    </source>
</evidence>
<keyword evidence="1" id="KW-0812">Transmembrane</keyword>